<gene>
    <name evidence="1" type="ORF">AIOL_001903</name>
</gene>
<protein>
    <submittedName>
        <fullName evidence="1">Uncharacterized protein</fullName>
    </submittedName>
</protein>
<comment type="caution">
    <text evidence="1">The sequence shown here is derived from an EMBL/GenBank/DDBJ whole genome shotgun (WGS) entry which is preliminary data.</text>
</comment>
<dbReference type="EMBL" id="LFTY01000002">
    <property type="protein sequence ID" value="KMW56945.1"/>
    <property type="molecule type" value="Genomic_DNA"/>
</dbReference>
<dbReference type="Proteomes" id="UP000037178">
    <property type="component" value="Unassembled WGS sequence"/>
</dbReference>
<evidence type="ECO:0000313" key="2">
    <source>
        <dbReference type="Proteomes" id="UP000037178"/>
    </source>
</evidence>
<accession>A0A0J9E2J1</accession>
<name>A0A0J9E2J1_9RHOB</name>
<sequence>MVKTVEIGHEDDQMINQLEANMAQFLMAYSAATGINYWSLMLMVFDISHGALAHVDRPATASLLDATAKMTKAKANPPALIDRRRKAMIRLLERGDFLSSAPQGTA</sequence>
<dbReference type="STRING" id="1675527.AIOL_001903"/>
<keyword evidence="2" id="KW-1185">Reference proteome</keyword>
<reference evidence="1 2" key="1">
    <citation type="submission" date="2015-06" db="EMBL/GenBank/DDBJ databases">
        <title>Draft genome sequence of an Alphaproteobacteria species associated to the Mediterranean sponge Oscarella lobularis.</title>
        <authorList>
            <person name="Jourda C."/>
            <person name="Santini S."/>
            <person name="Claverie J.-M."/>
        </authorList>
    </citation>
    <scope>NUCLEOTIDE SEQUENCE [LARGE SCALE GENOMIC DNA]</scope>
    <source>
        <strain evidence="1">IGS</strain>
    </source>
</reference>
<dbReference type="PATRIC" id="fig|1675527.3.peg.1999"/>
<evidence type="ECO:0000313" key="1">
    <source>
        <dbReference type="EMBL" id="KMW56945.1"/>
    </source>
</evidence>
<organism evidence="1 2">
    <name type="scientific">Candidatus Rhodobacter oscarellae</name>
    <dbReference type="NCBI Taxonomy" id="1675527"/>
    <lineage>
        <taxon>Bacteria</taxon>
        <taxon>Pseudomonadati</taxon>
        <taxon>Pseudomonadota</taxon>
        <taxon>Alphaproteobacteria</taxon>
        <taxon>Rhodobacterales</taxon>
        <taxon>Rhodobacter group</taxon>
        <taxon>Rhodobacter</taxon>
    </lineage>
</organism>
<proteinExistence type="predicted"/>
<dbReference type="AlphaFoldDB" id="A0A0J9E2J1"/>